<dbReference type="RefSeq" id="WP_161553151.1">
    <property type="nucleotide sequence ID" value="NZ_AP022325.1"/>
</dbReference>
<name>A0A809RVL0_9BACT</name>
<accession>A0A809RVL0</accession>
<dbReference type="Proteomes" id="UP000464317">
    <property type="component" value="Chromosome"/>
</dbReference>
<proteinExistence type="predicted"/>
<reference evidence="2 3" key="1">
    <citation type="submission" date="2020-01" db="EMBL/GenBank/DDBJ databases">
        <title>Complete genome sequence of Mycoplasma felis strain Myco-2.</title>
        <authorList>
            <person name="Kinoshita Y."/>
            <person name="Niwa H."/>
            <person name="Uchida-Fujii E."/>
            <person name="Nukada T."/>
        </authorList>
    </citation>
    <scope>NUCLEOTIDE SEQUENCE [LARGE SCALE GENOMIC DNA]</scope>
    <source>
        <strain evidence="2 3">Myco-2</strain>
    </source>
</reference>
<feature type="region of interest" description="Disordered" evidence="1">
    <location>
        <begin position="335"/>
        <end position="358"/>
    </location>
</feature>
<dbReference type="PROSITE" id="PS51257">
    <property type="entry name" value="PROKAR_LIPOPROTEIN"/>
    <property type="match status" value="1"/>
</dbReference>
<evidence type="ECO:0000313" key="3">
    <source>
        <dbReference type="Proteomes" id="UP000464317"/>
    </source>
</evidence>
<sequence length="1463" mass="169883">MSKFSKKNKLLFLLGISPISTVSLISCVNSIKEFSYDNIEIVFESEYKLSFLLKNFPNFPDDKLNVNQFVLNENKTPVRIRKNELGIILEYENLFPATEYKFTKFSLSNFRLNLNSAKNSFITKGIRFLNFKINEVNSDNAKLTFNFAVNSEFTNNTFSVDFGRVSYHRYGNGSEDLEIDETTREYFVRTFDFNKESNEVILNNLLPDTLYTIHNIRYSNIVEGINQNENSRFSTPKAQEIKKIDFLNITPNNATVVLEVDKINENESYTLEISKNQEAPFKQNYFRIQNNKIYFDISDLTPDTIYYLKNIYYNHIPFNLNKISKTINFRTLKQPNNQIEEPKNPPIKNPDSNISSNETPVQPAEIRILNQDIFSNISSNSVNLNLEFNQNVSNKIIINYSESNNLHQINSGYTISNNRLFYSLNNLKPNTNYTINSISINNQNIDINHLNKSFTTLNQITNNETINYDLMDSFSNYESLVAKFKPQTQLNITNIKKMDIGIKKGLLFEFNNLSNDKYKDFSFNYNNKIYKTKYDGNSQYLIVQVDDNESNDISNINYNNQIVNFNSSIESLAKTSSNNSVIVNSIFSVGNDLLISVSGNLNNNDKYLITFKPDINAYRSDITLQGMVQNNQIKITNGLEKFDYSFNKYYLTDTFDLQGHKYLQVSQNISLDLNINNLNPTITKVQFAKKQGVYNTFLGSINVNLNDNDLKQLKEKYFKLTFVDTFQESIPKDTPEQQRVYNRSTGYDWEPRSQRVENNKYFYLNFDELKMFEFKNLTPGIQWKLRTIEIVHKHNLRPVTTFDINNINLLGNKILFEDINISNIVFQDAIGSSFTNHTNTGSSITTVSEMFNKQKDGNDYKLINKTGNLDFNYTNYVNLNKFYLKELQKKYHLFQEGDYGYPKTAKEDTINYSLGNVNYNYGTIIENYAQKEFQESLDKTTYIIKKKLNNFKNLNSDKEAIINFNFFASSNNINLSYWTNNQNAYGISFSYNKLNNSPNKTIDNIKIDFIQNWEELYKALFLGFENNKQARPTLTDHQLEDLINQRIKAKVSIINDELVIELKARTGVINKDIYIHNLSQTPSTFIEKAQNYTSIMYIDDNETDKFSYVNEVQHKNNYLRLDGFLFDRKNEFKSINHEEQIKFDAMEWRTTTHLNDDQILNEVVKKSFGSNYGTVWLIGKVKPSDPNDYEFYVGTNRHVPLNYSETTISPKDHVDKNDVSTYWLPRNSINLKTQFEWEATKSFKLDGTPVYGTNSTKRSEADLQIFKINIKELVDYYNANINSNNKNDKFYMAKHLSEWMTLKPNKISKKGRYIKGQSFVTLYASSFPGPRVSGARNIQARFNYFAGIINEGSDVDKGVTDIYTVMRTFKDTRSGDANQLGSGSSGTGFYDDEGNIYGIHIGLGGLFSGGFILNSQRMNFMGELNDYNENSFAYKLQRNNRLWPSKYELPDIFTEFEKPFEKE</sequence>
<evidence type="ECO:0000256" key="1">
    <source>
        <dbReference type="SAM" id="MobiDB-lite"/>
    </source>
</evidence>
<dbReference type="Gene3D" id="2.60.40.10">
    <property type="entry name" value="Immunoglobulins"/>
    <property type="match status" value="1"/>
</dbReference>
<keyword evidence="3" id="KW-1185">Reference proteome</keyword>
<dbReference type="EMBL" id="AP022325">
    <property type="protein sequence ID" value="BBU47690.1"/>
    <property type="molecule type" value="Genomic_DNA"/>
</dbReference>
<protein>
    <submittedName>
        <fullName evidence="2">Uncharacterized protein</fullName>
    </submittedName>
</protein>
<evidence type="ECO:0000313" key="2">
    <source>
        <dbReference type="EMBL" id="BBU47690.1"/>
    </source>
</evidence>
<dbReference type="KEGG" id="mfel:JPM2_3830"/>
<organism evidence="2 3">
    <name type="scientific">Mycoplasmopsis felis</name>
    <dbReference type="NCBI Taxonomy" id="33923"/>
    <lineage>
        <taxon>Bacteria</taxon>
        <taxon>Bacillati</taxon>
        <taxon>Mycoplasmatota</taxon>
        <taxon>Mycoplasmoidales</taxon>
        <taxon>Metamycoplasmataceae</taxon>
        <taxon>Mycoplasmopsis</taxon>
    </lineage>
</organism>
<dbReference type="InterPro" id="IPR013783">
    <property type="entry name" value="Ig-like_fold"/>
</dbReference>
<gene>
    <name evidence="2" type="ORF">JPM2_3830</name>
</gene>